<accession>A0A8T4HE11</accession>
<evidence type="ECO:0000313" key="2">
    <source>
        <dbReference type="Proteomes" id="UP000679691"/>
    </source>
</evidence>
<dbReference type="EMBL" id="JAGKSB010000008">
    <property type="protein sequence ID" value="MBP3943588.1"/>
    <property type="molecule type" value="Genomic_DNA"/>
</dbReference>
<sequence>MNTVINQEISISQMEDDRLATFNGPEDDSDDIFEDDFDIEDIVTIEEFGDFDDEEF</sequence>
<evidence type="ECO:0000313" key="1">
    <source>
        <dbReference type="EMBL" id="MBP3943588.1"/>
    </source>
</evidence>
<dbReference type="Proteomes" id="UP000679691">
    <property type="component" value="Unassembled WGS sequence"/>
</dbReference>
<comment type="caution">
    <text evidence="1">The sequence shown here is derived from an EMBL/GenBank/DDBJ whole genome shotgun (WGS) entry which is preliminary data.</text>
</comment>
<reference evidence="1" key="1">
    <citation type="submission" date="2021-03" db="EMBL/GenBank/DDBJ databases">
        <authorList>
            <person name="Lu T."/>
            <person name="Wang Q."/>
            <person name="Han X."/>
        </authorList>
    </citation>
    <scope>NUCLEOTIDE SEQUENCE</scope>
    <source>
        <strain evidence="1">WQ 2009</strain>
    </source>
</reference>
<dbReference type="RefSeq" id="WP_353547085.1">
    <property type="nucleotide sequence ID" value="NZ_JAGKSB010000008.1"/>
</dbReference>
<gene>
    <name evidence="1" type="ORF">J5U18_08445</name>
</gene>
<proteinExistence type="predicted"/>
<dbReference type="AlphaFoldDB" id="A0A8T4HE11"/>
<organism evidence="1 2">
    <name type="scientific">Rhinopithecimicrobium faecis</name>
    <dbReference type="NCBI Taxonomy" id="2820698"/>
    <lineage>
        <taxon>Bacteria</taxon>
        <taxon>Pseudomonadati</taxon>
        <taxon>Bacteroidota</taxon>
        <taxon>Sphingobacteriia</taxon>
        <taxon>Sphingobacteriales</taxon>
        <taxon>Sphingobacteriaceae</taxon>
        <taxon>Rhinopithecimicrobium</taxon>
    </lineage>
</organism>
<protein>
    <submittedName>
        <fullName evidence="1">Uncharacterized protein</fullName>
    </submittedName>
</protein>
<keyword evidence="2" id="KW-1185">Reference proteome</keyword>
<name>A0A8T4HE11_9SPHI</name>